<dbReference type="InterPro" id="IPR009057">
    <property type="entry name" value="Homeodomain-like_sf"/>
</dbReference>
<evidence type="ECO:0000313" key="7">
    <source>
        <dbReference type="EMBL" id="MDN5204676.1"/>
    </source>
</evidence>
<evidence type="ECO:0000259" key="6">
    <source>
        <dbReference type="PROSITE" id="PS01124"/>
    </source>
</evidence>
<evidence type="ECO:0000256" key="5">
    <source>
        <dbReference type="SAM" id="Phobius"/>
    </source>
</evidence>
<feature type="transmembrane region" description="Helical" evidence="5">
    <location>
        <begin position="132"/>
        <end position="151"/>
    </location>
</feature>
<dbReference type="SUPFAM" id="SSF46689">
    <property type="entry name" value="Homeodomain-like"/>
    <property type="match status" value="1"/>
</dbReference>
<dbReference type="Proteomes" id="UP001172082">
    <property type="component" value="Unassembled WGS sequence"/>
</dbReference>
<feature type="domain" description="HTH araC/xylS-type" evidence="6">
    <location>
        <begin position="13"/>
        <end position="112"/>
    </location>
</feature>
<dbReference type="InterPro" id="IPR011990">
    <property type="entry name" value="TPR-like_helical_dom_sf"/>
</dbReference>
<keyword evidence="5" id="KW-0812">Transmembrane</keyword>
<dbReference type="PANTHER" id="PTHR43280">
    <property type="entry name" value="ARAC-FAMILY TRANSCRIPTIONAL REGULATOR"/>
    <property type="match status" value="1"/>
</dbReference>
<dbReference type="EMBL" id="JAUJEA010000012">
    <property type="protein sequence ID" value="MDN5204676.1"/>
    <property type="molecule type" value="Genomic_DNA"/>
</dbReference>
<sequence>MRDFSTIKNEFLRKVILKIEENLSDEHFGVSELAEAVDMSRSNLLRRVKNITSLSVSQLIRQVRLQKAREILKDNSLTVSEVSHSVGFNSTSYFIKCFKDEYGYPPGELGRMEEEEIEVISTREGKIRKVPVQLLLTAIVLALVVFIFIWFRPKSVPEFKEKSIAVLPFQNDSNDSSNVYIINGLMQAILNDLQKIKDLKVVSRTSVEKFRQNPKTIREIAEELDVKYFVEGSGQKIGDQIVLTVQLIEAPNDQHIWSERYNRKAENIFQLQTDVAKSIAEQIEVIITPEEEQRIDKIPTDDLIAYDYYLKGLEYSREETHEGLYQAIDNFEKAIAQDKDFAHAYAYIAICYYFLDIYQTNKQYYHEINTYADKAILLDPELPESMISKALFYMQDEQYELAVEFLEKVLEYSPNSGWVSNFLSDIYTTRLPNTEKYLEHALRASQLNMGSQDSMTASFTYLHLSNALAQTGFLKEAEKNIKRSLAYNPNNLFSKYVYAYILLGQHGDLENTKQLLLETLAKDTTRIDIIQEVAKVLFYLGDYHASMRYYDDFIALKEARDLDIYQGENAKIAYAMEKVGRTEESKVYFTAFKLYADNDDSIYKSLMLSAYYANQGETERSMQYLKAFSEQENYQFWIVLFLREDPLMKGLKDHPEFDQVMDKIDNKFWMEHKRIRAMLEGEGLL</sequence>
<dbReference type="InterPro" id="IPR018062">
    <property type="entry name" value="HTH_AraC-typ_CS"/>
</dbReference>
<keyword evidence="5" id="KW-0472">Membrane</keyword>
<name>A0ABT8KV70_9BACT</name>
<keyword evidence="1" id="KW-0805">Transcription regulation</keyword>
<evidence type="ECO:0000256" key="3">
    <source>
        <dbReference type="ARBA" id="ARBA00023163"/>
    </source>
</evidence>
<keyword evidence="8" id="KW-1185">Reference proteome</keyword>
<proteinExistence type="predicted"/>
<organism evidence="7 8">
    <name type="scientific">Splendidivirga corallicola</name>
    <dbReference type="NCBI Taxonomy" id="3051826"/>
    <lineage>
        <taxon>Bacteria</taxon>
        <taxon>Pseudomonadati</taxon>
        <taxon>Bacteroidota</taxon>
        <taxon>Cytophagia</taxon>
        <taxon>Cytophagales</taxon>
        <taxon>Splendidivirgaceae</taxon>
        <taxon>Splendidivirga</taxon>
    </lineage>
</organism>
<dbReference type="InterPro" id="IPR018060">
    <property type="entry name" value="HTH_AraC"/>
</dbReference>
<dbReference type="Gene3D" id="1.10.10.60">
    <property type="entry name" value="Homeodomain-like"/>
    <property type="match status" value="1"/>
</dbReference>
<dbReference type="SMART" id="SM00342">
    <property type="entry name" value="HTH_ARAC"/>
    <property type="match status" value="1"/>
</dbReference>
<evidence type="ECO:0000256" key="2">
    <source>
        <dbReference type="ARBA" id="ARBA00023125"/>
    </source>
</evidence>
<dbReference type="PANTHER" id="PTHR43280:SF2">
    <property type="entry name" value="HTH-TYPE TRANSCRIPTIONAL REGULATOR EXSA"/>
    <property type="match status" value="1"/>
</dbReference>
<dbReference type="InterPro" id="IPR019734">
    <property type="entry name" value="TPR_rpt"/>
</dbReference>
<comment type="caution">
    <text evidence="7">The sequence shown here is derived from an EMBL/GenBank/DDBJ whole genome shotgun (WGS) entry which is preliminary data.</text>
</comment>
<accession>A0ABT8KV70</accession>
<keyword evidence="3" id="KW-0804">Transcription</keyword>
<dbReference type="PROSITE" id="PS01124">
    <property type="entry name" value="HTH_ARAC_FAMILY_2"/>
    <property type="match status" value="1"/>
</dbReference>
<evidence type="ECO:0000313" key="8">
    <source>
        <dbReference type="Proteomes" id="UP001172082"/>
    </source>
</evidence>
<gene>
    <name evidence="7" type="ORF">QQ008_25010</name>
</gene>
<dbReference type="PROSITE" id="PS50005">
    <property type="entry name" value="TPR"/>
    <property type="match status" value="2"/>
</dbReference>
<protein>
    <submittedName>
        <fullName evidence="7">Helix-turn-helix domain-containing protein</fullName>
    </submittedName>
</protein>
<evidence type="ECO:0000256" key="4">
    <source>
        <dbReference type="PROSITE-ProRule" id="PRU00339"/>
    </source>
</evidence>
<keyword evidence="2" id="KW-0238">DNA-binding</keyword>
<keyword evidence="4" id="KW-0802">TPR repeat</keyword>
<dbReference type="Gene3D" id="1.25.40.10">
    <property type="entry name" value="Tetratricopeptide repeat domain"/>
    <property type="match status" value="2"/>
</dbReference>
<dbReference type="PROSITE" id="PS00041">
    <property type="entry name" value="HTH_ARAC_FAMILY_1"/>
    <property type="match status" value="1"/>
</dbReference>
<reference evidence="7" key="1">
    <citation type="submission" date="2023-06" db="EMBL/GenBank/DDBJ databases">
        <title>Genomic of Parafulvivirga corallium.</title>
        <authorList>
            <person name="Wang G."/>
        </authorList>
    </citation>
    <scope>NUCLEOTIDE SEQUENCE</scope>
    <source>
        <strain evidence="7">BMA10</strain>
    </source>
</reference>
<dbReference type="SUPFAM" id="SSF48452">
    <property type="entry name" value="TPR-like"/>
    <property type="match status" value="2"/>
</dbReference>
<dbReference type="Gene3D" id="3.40.50.10070">
    <property type="entry name" value="TolB, N-terminal domain"/>
    <property type="match status" value="1"/>
</dbReference>
<feature type="repeat" description="TPR" evidence="4">
    <location>
        <begin position="458"/>
        <end position="491"/>
    </location>
</feature>
<evidence type="ECO:0000256" key="1">
    <source>
        <dbReference type="ARBA" id="ARBA00023015"/>
    </source>
</evidence>
<keyword evidence="5" id="KW-1133">Transmembrane helix</keyword>
<dbReference type="RefSeq" id="WP_346754700.1">
    <property type="nucleotide sequence ID" value="NZ_JAUJEA010000012.1"/>
</dbReference>
<feature type="repeat" description="TPR" evidence="4">
    <location>
        <begin position="383"/>
        <end position="416"/>
    </location>
</feature>
<dbReference type="Pfam" id="PF12833">
    <property type="entry name" value="HTH_18"/>
    <property type="match status" value="1"/>
</dbReference>
<dbReference type="Pfam" id="PF13181">
    <property type="entry name" value="TPR_8"/>
    <property type="match status" value="1"/>
</dbReference>
<dbReference type="SMART" id="SM00028">
    <property type="entry name" value="TPR"/>
    <property type="match status" value="4"/>
</dbReference>